<evidence type="ECO:0000313" key="1">
    <source>
        <dbReference type="EMBL" id="KAK1340405.1"/>
    </source>
</evidence>
<gene>
    <name evidence="1" type="ORF">QTO34_018974</name>
</gene>
<evidence type="ECO:0000313" key="2">
    <source>
        <dbReference type="Proteomes" id="UP001177744"/>
    </source>
</evidence>
<name>A0AA40HZV3_CNENI</name>
<keyword evidence="2" id="KW-1185">Reference proteome</keyword>
<comment type="caution">
    <text evidence="1">The sequence shown here is derived from an EMBL/GenBank/DDBJ whole genome shotgun (WGS) entry which is preliminary data.</text>
</comment>
<dbReference type="Proteomes" id="UP001177744">
    <property type="component" value="Unassembled WGS sequence"/>
</dbReference>
<organism evidence="1 2">
    <name type="scientific">Cnephaeus nilssonii</name>
    <name type="common">Northern bat</name>
    <name type="synonym">Eptesicus nilssonii</name>
    <dbReference type="NCBI Taxonomy" id="3371016"/>
    <lineage>
        <taxon>Eukaryota</taxon>
        <taxon>Metazoa</taxon>
        <taxon>Chordata</taxon>
        <taxon>Craniata</taxon>
        <taxon>Vertebrata</taxon>
        <taxon>Euteleostomi</taxon>
        <taxon>Mammalia</taxon>
        <taxon>Eutheria</taxon>
        <taxon>Laurasiatheria</taxon>
        <taxon>Chiroptera</taxon>
        <taxon>Yangochiroptera</taxon>
        <taxon>Vespertilionidae</taxon>
        <taxon>Cnephaeus</taxon>
    </lineage>
</organism>
<reference evidence="1" key="1">
    <citation type="submission" date="2023-06" db="EMBL/GenBank/DDBJ databases">
        <title>Reference genome for the Northern bat (Eptesicus nilssonii), a most northern bat species.</title>
        <authorList>
            <person name="Laine V.N."/>
            <person name="Pulliainen A.T."/>
            <person name="Lilley T.M."/>
        </authorList>
    </citation>
    <scope>NUCLEOTIDE SEQUENCE</scope>
    <source>
        <strain evidence="1">BLF_Eptnil</strain>
        <tissue evidence="1">Kidney</tissue>
    </source>
</reference>
<sequence length="75" mass="7338">MEGAALAVGGNKDRAAIVVGMAPGGRSRKGPLSFVCGEINSSPSLWISAWEVCELSSSSADSSDGGTPPAAASTG</sequence>
<protein>
    <submittedName>
        <fullName evidence="1">Uncharacterized protein</fullName>
    </submittedName>
</protein>
<dbReference type="EMBL" id="JAULJE010000008">
    <property type="protein sequence ID" value="KAK1340405.1"/>
    <property type="molecule type" value="Genomic_DNA"/>
</dbReference>
<accession>A0AA40HZV3</accession>
<dbReference type="AlphaFoldDB" id="A0AA40HZV3"/>
<proteinExistence type="predicted"/>